<proteinExistence type="predicted"/>
<keyword evidence="3" id="KW-1185">Reference proteome</keyword>
<feature type="compositionally biased region" description="Basic and acidic residues" evidence="1">
    <location>
        <begin position="42"/>
        <end position="69"/>
    </location>
</feature>
<dbReference type="Proteomes" id="UP001431429">
    <property type="component" value="Unassembled WGS sequence"/>
</dbReference>
<feature type="region of interest" description="Disordered" evidence="1">
    <location>
        <begin position="1"/>
        <end position="69"/>
    </location>
</feature>
<evidence type="ECO:0000256" key="1">
    <source>
        <dbReference type="SAM" id="MobiDB-lite"/>
    </source>
</evidence>
<name>A0ABT0UHB5_9ACTN</name>
<gene>
    <name evidence="2" type="ORF">NBG84_06870</name>
</gene>
<accession>A0ABT0UHB5</accession>
<protein>
    <recommendedName>
        <fullName evidence="4">Pentapeptide repeat-containing protein</fullName>
    </recommendedName>
</protein>
<comment type="caution">
    <text evidence="2">The sequence shown here is derived from an EMBL/GenBank/DDBJ whole genome shotgun (WGS) entry which is preliminary data.</text>
</comment>
<reference evidence="2" key="1">
    <citation type="submission" date="2022-06" db="EMBL/GenBank/DDBJ databases">
        <title>Genome public.</title>
        <authorList>
            <person name="Sun Q."/>
        </authorList>
    </citation>
    <scope>NUCLEOTIDE SEQUENCE</scope>
    <source>
        <strain evidence="2">CWNU-1</strain>
    </source>
</reference>
<evidence type="ECO:0008006" key="4">
    <source>
        <dbReference type="Google" id="ProtNLM"/>
    </source>
</evidence>
<evidence type="ECO:0000313" key="3">
    <source>
        <dbReference type="Proteomes" id="UP001431429"/>
    </source>
</evidence>
<dbReference type="EMBL" id="JAMQAW010000006">
    <property type="protein sequence ID" value="MCM2388042.1"/>
    <property type="molecule type" value="Genomic_DNA"/>
</dbReference>
<evidence type="ECO:0000313" key="2">
    <source>
        <dbReference type="EMBL" id="MCM2388042.1"/>
    </source>
</evidence>
<organism evidence="2 3">
    <name type="scientific">Streptomyces albipurpureus</name>
    <dbReference type="NCBI Taxonomy" id="2897419"/>
    <lineage>
        <taxon>Bacteria</taxon>
        <taxon>Bacillati</taxon>
        <taxon>Actinomycetota</taxon>
        <taxon>Actinomycetes</taxon>
        <taxon>Kitasatosporales</taxon>
        <taxon>Streptomycetaceae</taxon>
        <taxon>Streptomyces</taxon>
    </lineage>
</organism>
<sequence>MPPAALPCFQLHGAGRTRSVRSGPRTRPGGAVDCRPRPHPAALHDTRDLGTRDLGTRDLGTRDLGTRDLGTRHLSTRDLGTRHLSARDPSTSVLWQNCPTHPLRGLPVDHVGGHRGP</sequence>
<dbReference type="RefSeq" id="WP_250918381.1">
    <property type="nucleotide sequence ID" value="NZ_JAMQAW010000006.1"/>
</dbReference>